<protein>
    <submittedName>
        <fullName evidence="4">p-hydroxybenzoate 3-monooxygenase</fullName>
    </submittedName>
</protein>
<dbReference type="PANTHER" id="PTHR43004:SF3">
    <property type="entry name" value="P-HYDROXYBENZOATE HYDROXYLASE"/>
    <property type="match status" value="1"/>
</dbReference>
<dbReference type="Proteomes" id="UP000294856">
    <property type="component" value="Unassembled WGS sequence"/>
</dbReference>
<reference evidence="4 5" key="1">
    <citation type="submission" date="2019-03" db="EMBL/GenBank/DDBJ databases">
        <title>Genomic Encyclopedia of Type Strains, Phase IV (KMG-IV): sequencing the most valuable type-strain genomes for metagenomic binning, comparative biology and taxonomic classification.</title>
        <authorList>
            <person name="Goeker M."/>
        </authorList>
    </citation>
    <scope>NUCLEOTIDE SEQUENCE [LARGE SCALE GENOMIC DNA]</scope>
    <source>
        <strain evidence="4 5">DSM 44684</strain>
    </source>
</reference>
<dbReference type="EMBL" id="SMFR01000004">
    <property type="protein sequence ID" value="TCJ94255.1"/>
    <property type="molecule type" value="Genomic_DNA"/>
</dbReference>
<feature type="domain" description="FAD-binding" evidence="3">
    <location>
        <begin position="3"/>
        <end position="334"/>
    </location>
</feature>
<dbReference type="GO" id="GO:0016709">
    <property type="term" value="F:oxidoreductase activity, acting on paired donors, with incorporation or reduction of molecular oxygen, NAD(P)H as one donor, and incorporation of one atom of oxygen"/>
    <property type="evidence" value="ECO:0007669"/>
    <property type="project" value="UniProtKB-ARBA"/>
</dbReference>
<dbReference type="OrthoDB" id="9791689at2"/>
<dbReference type="NCBIfam" id="NF006091">
    <property type="entry name" value="PRK08243.1"/>
    <property type="match status" value="1"/>
</dbReference>
<dbReference type="InterPro" id="IPR002938">
    <property type="entry name" value="FAD-bd"/>
</dbReference>
<dbReference type="PRINTS" id="PR00420">
    <property type="entry name" value="RNGMNOXGNASE"/>
</dbReference>
<evidence type="ECO:0000313" key="5">
    <source>
        <dbReference type="Proteomes" id="UP000294856"/>
    </source>
</evidence>
<keyword evidence="4" id="KW-0503">Monooxygenase</keyword>
<organism evidence="4 5">
    <name type="scientific">Nocardia alba</name>
    <dbReference type="NCBI Taxonomy" id="225051"/>
    <lineage>
        <taxon>Bacteria</taxon>
        <taxon>Bacillati</taxon>
        <taxon>Actinomycetota</taxon>
        <taxon>Actinomycetes</taxon>
        <taxon>Mycobacteriales</taxon>
        <taxon>Nocardiaceae</taxon>
        <taxon>Nocardia</taxon>
    </lineage>
</organism>
<proteinExistence type="predicted"/>
<comment type="caution">
    <text evidence="4">The sequence shown here is derived from an EMBL/GenBank/DDBJ whole genome shotgun (WGS) entry which is preliminary data.</text>
</comment>
<dbReference type="Gene3D" id="3.50.50.60">
    <property type="entry name" value="FAD/NAD(P)-binding domain"/>
    <property type="match status" value="1"/>
</dbReference>
<dbReference type="PANTHER" id="PTHR43004">
    <property type="entry name" value="TRK SYSTEM POTASSIUM UPTAKE PROTEIN"/>
    <property type="match status" value="1"/>
</dbReference>
<keyword evidence="2" id="KW-0274">FAD</keyword>
<dbReference type="AlphaFoldDB" id="A0A4V2PAN7"/>
<keyword evidence="4" id="KW-0560">Oxidoreductase</keyword>
<evidence type="ECO:0000256" key="1">
    <source>
        <dbReference type="ARBA" id="ARBA00022630"/>
    </source>
</evidence>
<name>A0A4V2PAN7_9NOCA</name>
<dbReference type="SUPFAM" id="SSF51905">
    <property type="entry name" value="FAD/NAD(P)-binding domain"/>
    <property type="match status" value="1"/>
</dbReference>
<dbReference type="Pfam" id="PF01494">
    <property type="entry name" value="FAD_binding_3"/>
    <property type="match status" value="1"/>
</dbReference>
<evidence type="ECO:0000256" key="2">
    <source>
        <dbReference type="ARBA" id="ARBA00022827"/>
    </source>
</evidence>
<keyword evidence="5" id="KW-1185">Reference proteome</keyword>
<dbReference type="InterPro" id="IPR036188">
    <property type="entry name" value="FAD/NAD-bd_sf"/>
</dbReference>
<gene>
    <name evidence="4" type="ORF">DFR71_4852</name>
</gene>
<dbReference type="GO" id="GO:0071949">
    <property type="term" value="F:FAD binding"/>
    <property type="evidence" value="ECO:0007669"/>
    <property type="project" value="InterPro"/>
</dbReference>
<dbReference type="InterPro" id="IPR050641">
    <property type="entry name" value="RIFMO-like"/>
</dbReference>
<evidence type="ECO:0000259" key="3">
    <source>
        <dbReference type="Pfam" id="PF01494"/>
    </source>
</evidence>
<evidence type="ECO:0000313" key="4">
    <source>
        <dbReference type="EMBL" id="TCJ94255.1"/>
    </source>
</evidence>
<sequence>MLGAGPAGLVLANLLCAAGVECVVVERRGREHVQQRARAGFLSPRSVALLREHGLDQGLARVGREHDRCEFRSAAGRLDLCYRELGSGGVHTVYPQQLLVTDLIAELERRGGQILFDTTVLAVGDLDSARPWARLRAADGREQRCSARYIAGCDGARGIARTALPVAPAVRDHAITWLALLARAPSTSDSVIYGVHAAGFAGQMPRSPDITRYYLQCDPGIDVRDWDEQRIWHELDERLQAERYGAPPRGPIIERSLVRLRSEILDPIQYGRLFLVGDAATSISPSAAKGANLAIVEAGILAPALGAAVHTGDETELRHYSQRCLPLIRQAQEFSHWMIELLHPPAPNDPEAEYQRVLRRARLHSLTTSAHHRHHFAESYVGL</sequence>
<keyword evidence="1" id="KW-0285">Flavoprotein</keyword>
<dbReference type="Gene3D" id="3.30.9.10">
    <property type="entry name" value="D-Amino Acid Oxidase, subunit A, domain 2"/>
    <property type="match status" value="1"/>
</dbReference>
<dbReference type="SUPFAM" id="SSF54373">
    <property type="entry name" value="FAD-linked reductases, C-terminal domain"/>
    <property type="match status" value="1"/>
</dbReference>
<dbReference type="STRING" id="1210063.GCA_001612665_01876"/>
<accession>A0A4V2PAN7</accession>